<keyword evidence="9" id="KW-1185">Reference proteome</keyword>
<sequence>MTDSLILILVPLTLILWFWAILDITRSRYRNNNQRLIWFFIVLIFPVMGSVIYFLFKRKITLRGRRKFNPDF</sequence>
<dbReference type="OrthoDB" id="1123449at2"/>
<accession>A0A4D7JYI1</accession>
<evidence type="ECO:0000313" key="8">
    <source>
        <dbReference type="EMBL" id="QCK15755.1"/>
    </source>
</evidence>
<feature type="domain" description="Cardiolipin synthase N-terminal" evidence="7">
    <location>
        <begin position="15"/>
        <end position="58"/>
    </location>
</feature>
<evidence type="ECO:0000256" key="5">
    <source>
        <dbReference type="ARBA" id="ARBA00023136"/>
    </source>
</evidence>
<dbReference type="KEGG" id="fpf:DCC35_13885"/>
<evidence type="ECO:0000256" key="2">
    <source>
        <dbReference type="ARBA" id="ARBA00022475"/>
    </source>
</evidence>
<evidence type="ECO:0000256" key="6">
    <source>
        <dbReference type="SAM" id="Phobius"/>
    </source>
</evidence>
<evidence type="ECO:0000259" key="7">
    <source>
        <dbReference type="Pfam" id="PF13396"/>
    </source>
</evidence>
<name>A0A4D7JYI1_9BACT</name>
<protein>
    <submittedName>
        <fullName evidence="8">Phospholipase</fullName>
    </submittedName>
</protein>
<keyword evidence="2" id="KW-1003">Cell membrane</keyword>
<keyword evidence="3 6" id="KW-0812">Transmembrane</keyword>
<feature type="transmembrane region" description="Helical" evidence="6">
    <location>
        <begin position="36"/>
        <end position="56"/>
    </location>
</feature>
<evidence type="ECO:0000313" key="9">
    <source>
        <dbReference type="Proteomes" id="UP000298616"/>
    </source>
</evidence>
<keyword evidence="4 6" id="KW-1133">Transmembrane helix</keyword>
<reference evidence="8 9" key="1">
    <citation type="submission" date="2018-04" db="EMBL/GenBank/DDBJ databases">
        <title>Complete genome uncultured novel isolate.</title>
        <authorList>
            <person name="Merlino G."/>
        </authorList>
    </citation>
    <scope>NUCLEOTIDE SEQUENCE [LARGE SCALE GENOMIC DNA]</scope>
    <source>
        <strain evidence="9">R1DC9</strain>
    </source>
</reference>
<dbReference type="AlphaFoldDB" id="A0A4D7JYI1"/>
<evidence type="ECO:0000256" key="3">
    <source>
        <dbReference type="ARBA" id="ARBA00022692"/>
    </source>
</evidence>
<comment type="subcellular location">
    <subcellularLocation>
        <location evidence="1">Cell membrane</location>
        <topology evidence="1">Multi-pass membrane protein</topology>
    </subcellularLocation>
</comment>
<evidence type="ECO:0000256" key="1">
    <source>
        <dbReference type="ARBA" id="ARBA00004651"/>
    </source>
</evidence>
<organism evidence="8 9">
    <name type="scientific">Mangrovivirga cuniculi</name>
    <dbReference type="NCBI Taxonomy" id="2715131"/>
    <lineage>
        <taxon>Bacteria</taxon>
        <taxon>Pseudomonadati</taxon>
        <taxon>Bacteroidota</taxon>
        <taxon>Cytophagia</taxon>
        <taxon>Cytophagales</taxon>
        <taxon>Mangrovivirgaceae</taxon>
        <taxon>Mangrovivirga</taxon>
    </lineage>
</organism>
<proteinExistence type="predicted"/>
<gene>
    <name evidence="8" type="ORF">DCC35_13885</name>
</gene>
<dbReference type="GO" id="GO:0005886">
    <property type="term" value="C:plasma membrane"/>
    <property type="evidence" value="ECO:0007669"/>
    <property type="project" value="UniProtKB-SubCell"/>
</dbReference>
<dbReference type="InterPro" id="IPR027379">
    <property type="entry name" value="CLS_N"/>
</dbReference>
<dbReference type="Proteomes" id="UP000298616">
    <property type="component" value="Chromosome"/>
</dbReference>
<dbReference type="Pfam" id="PF13396">
    <property type="entry name" value="PLDc_N"/>
    <property type="match status" value="1"/>
</dbReference>
<dbReference type="EMBL" id="CP028923">
    <property type="protein sequence ID" value="QCK15755.1"/>
    <property type="molecule type" value="Genomic_DNA"/>
</dbReference>
<keyword evidence="5 6" id="KW-0472">Membrane</keyword>
<evidence type="ECO:0000256" key="4">
    <source>
        <dbReference type="ARBA" id="ARBA00022989"/>
    </source>
</evidence>